<keyword evidence="2" id="KW-0808">Transferase</keyword>
<evidence type="ECO:0000313" key="9">
    <source>
        <dbReference type="EMBL" id="KAL1114986.1"/>
    </source>
</evidence>
<evidence type="ECO:0000256" key="2">
    <source>
        <dbReference type="ARBA" id="ARBA00022679"/>
    </source>
</evidence>
<dbReference type="GO" id="GO:0004519">
    <property type="term" value="F:endonuclease activity"/>
    <property type="evidence" value="ECO:0007669"/>
    <property type="project" value="UniProtKB-KW"/>
</dbReference>
<dbReference type="GO" id="GO:0006508">
    <property type="term" value="P:proteolysis"/>
    <property type="evidence" value="ECO:0007669"/>
    <property type="project" value="UniProtKB-KW"/>
</dbReference>
<protein>
    <recommendedName>
        <fullName evidence="8">Reverse transcriptase domain-containing protein</fullName>
    </recommendedName>
</protein>
<keyword evidence="4" id="KW-0540">Nuclease</keyword>
<dbReference type="FunFam" id="2.40.70.10:FF:000130">
    <property type="entry name" value="Retrovirus-related Pol polyprotein from transposon opus-like Protein"/>
    <property type="match status" value="1"/>
</dbReference>
<dbReference type="PANTHER" id="PTHR37984:SF5">
    <property type="entry name" value="PROTEIN NYNRIN-LIKE"/>
    <property type="match status" value="1"/>
</dbReference>
<dbReference type="Gene3D" id="2.40.70.10">
    <property type="entry name" value="Acid Proteases"/>
    <property type="match status" value="1"/>
</dbReference>
<dbReference type="GO" id="GO:0003964">
    <property type="term" value="F:RNA-directed DNA polymerase activity"/>
    <property type="evidence" value="ECO:0007669"/>
    <property type="project" value="UniProtKB-KW"/>
</dbReference>
<keyword evidence="1" id="KW-0645">Protease</keyword>
<dbReference type="InterPro" id="IPR021109">
    <property type="entry name" value="Peptidase_aspartic_dom_sf"/>
</dbReference>
<comment type="caution">
    <text evidence="9">The sequence shown here is derived from an EMBL/GenBank/DDBJ whole genome shotgun (WGS) entry which is preliminary data.</text>
</comment>
<dbReference type="Gene3D" id="3.10.10.10">
    <property type="entry name" value="HIV Type 1 Reverse Transcriptase, subunit A, domain 1"/>
    <property type="match status" value="1"/>
</dbReference>
<dbReference type="Proteomes" id="UP001558652">
    <property type="component" value="Unassembled WGS sequence"/>
</dbReference>
<dbReference type="GO" id="GO:0008233">
    <property type="term" value="F:peptidase activity"/>
    <property type="evidence" value="ECO:0007669"/>
    <property type="project" value="UniProtKB-KW"/>
</dbReference>
<dbReference type="InterPro" id="IPR001969">
    <property type="entry name" value="Aspartic_peptidase_AS"/>
</dbReference>
<evidence type="ECO:0000256" key="1">
    <source>
        <dbReference type="ARBA" id="ARBA00022670"/>
    </source>
</evidence>
<feature type="domain" description="Reverse transcriptase" evidence="8">
    <location>
        <begin position="253"/>
        <end position="430"/>
    </location>
</feature>
<evidence type="ECO:0000256" key="3">
    <source>
        <dbReference type="ARBA" id="ARBA00022695"/>
    </source>
</evidence>
<evidence type="ECO:0000259" key="8">
    <source>
        <dbReference type="PROSITE" id="PS50878"/>
    </source>
</evidence>
<dbReference type="InterPro" id="IPR043128">
    <property type="entry name" value="Rev_trsase/Diguanyl_cyclase"/>
</dbReference>
<dbReference type="CDD" id="cd01647">
    <property type="entry name" value="RT_LTR"/>
    <property type="match status" value="1"/>
</dbReference>
<evidence type="ECO:0000256" key="4">
    <source>
        <dbReference type="ARBA" id="ARBA00022722"/>
    </source>
</evidence>
<dbReference type="AlphaFoldDB" id="A0ABD0XUM5"/>
<accession>A0ABD0XUM5</accession>
<evidence type="ECO:0000256" key="5">
    <source>
        <dbReference type="ARBA" id="ARBA00022759"/>
    </source>
</evidence>
<dbReference type="SUPFAM" id="SSF56672">
    <property type="entry name" value="DNA/RNA polymerases"/>
    <property type="match status" value="1"/>
</dbReference>
<dbReference type="PROSITE" id="PS00141">
    <property type="entry name" value="ASP_PROTEASE"/>
    <property type="match status" value="1"/>
</dbReference>
<keyword evidence="7" id="KW-0695">RNA-directed DNA polymerase</keyword>
<keyword evidence="6" id="KW-0378">Hydrolase</keyword>
<dbReference type="Gene3D" id="3.30.70.270">
    <property type="match status" value="2"/>
</dbReference>
<evidence type="ECO:0000256" key="7">
    <source>
        <dbReference type="ARBA" id="ARBA00022918"/>
    </source>
</evidence>
<proteinExistence type="predicted"/>
<keyword evidence="10" id="KW-1185">Reference proteome</keyword>
<name>A0ABD0XUM5_9HEMI</name>
<dbReference type="InterPro" id="IPR000477">
    <property type="entry name" value="RT_dom"/>
</dbReference>
<keyword evidence="3" id="KW-0548">Nucleotidyltransferase</keyword>
<dbReference type="SUPFAM" id="SSF50630">
    <property type="entry name" value="Acid proteases"/>
    <property type="match status" value="1"/>
</dbReference>
<dbReference type="FunFam" id="3.10.10.10:FF:000007">
    <property type="entry name" value="Retrovirus-related Pol polyprotein from transposon 17.6-like Protein"/>
    <property type="match status" value="1"/>
</dbReference>
<sequence>MESLFRRHRIRKSLSKFDVILPMLEADTLTQEVRRRRTEMFTPVHFQDAGKLEQAADKAESVAHNQQCRLFLRDLNSGTNFLVDTGASISALPRKGQTTTQSGMALYAANGTKINTYGTITALVDFGLRRPFRWSYVLADIQHPIIGADFLTNFGLLVDLRRSRLIDEETGLATEGKPVHVATPTIHTIPGHGPYDHILREFPTVTRPPALMDKVRHSVTHTIETKGQPVAAKPRRLTPDRYNIAREEFRRMMEDGICRPSKSAWASLLHIVTKPDGGIRPCGDYRQLNDRTLPDRYCVPNVGDLSINLYGKKVFSKLDLERAYFNIPIAESDIPKTAITTPFGLFEFTRMCFGLRNASQTFQRFMDAIFRDLPYVFVYIDDILVSSVDHTEHEVHLREVIRRLAEQGLTLNLHKCLFGVHEVDFLGYRISSSGISPRQTKVEEITSYPRPETVNGLRKFLGMVNFYRRSLPHAGDDGRSGAVGLRELACLYVSAIISADSIDTKYGPNSTAEDAD</sequence>
<reference evidence="9 10" key="1">
    <citation type="submission" date="2024-07" db="EMBL/GenBank/DDBJ databases">
        <title>Chromosome-level genome assembly of the water stick insect Ranatra chinensis (Heteroptera: Nepidae).</title>
        <authorList>
            <person name="Liu X."/>
        </authorList>
    </citation>
    <scope>NUCLEOTIDE SEQUENCE [LARGE SCALE GENOMIC DNA]</scope>
    <source>
        <strain evidence="9">Cailab_2021Rc</strain>
        <tissue evidence="9">Muscle</tissue>
    </source>
</reference>
<dbReference type="InterPro" id="IPR043502">
    <property type="entry name" value="DNA/RNA_pol_sf"/>
</dbReference>
<dbReference type="Pfam" id="PF00078">
    <property type="entry name" value="RVT_1"/>
    <property type="match status" value="1"/>
</dbReference>
<gene>
    <name evidence="9" type="ORF">AAG570_007809</name>
</gene>
<dbReference type="InterPro" id="IPR050951">
    <property type="entry name" value="Retrovirus_Pol_polyprotein"/>
</dbReference>
<keyword evidence="5" id="KW-0255">Endonuclease</keyword>
<dbReference type="PROSITE" id="PS50878">
    <property type="entry name" value="RT_POL"/>
    <property type="match status" value="1"/>
</dbReference>
<evidence type="ECO:0000313" key="10">
    <source>
        <dbReference type="Proteomes" id="UP001558652"/>
    </source>
</evidence>
<dbReference type="EMBL" id="JBFDAA010000021">
    <property type="protein sequence ID" value="KAL1114986.1"/>
    <property type="molecule type" value="Genomic_DNA"/>
</dbReference>
<dbReference type="PANTHER" id="PTHR37984">
    <property type="entry name" value="PROTEIN CBG26694"/>
    <property type="match status" value="1"/>
</dbReference>
<organism evidence="9 10">
    <name type="scientific">Ranatra chinensis</name>
    <dbReference type="NCBI Taxonomy" id="642074"/>
    <lineage>
        <taxon>Eukaryota</taxon>
        <taxon>Metazoa</taxon>
        <taxon>Ecdysozoa</taxon>
        <taxon>Arthropoda</taxon>
        <taxon>Hexapoda</taxon>
        <taxon>Insecta</taxon>
        <taxon>Pterygota</taxon>
        <taxon>Neoptera</taxon>
        <taxon>Paraneoptera</taxon>
        <taxon>Hemiptera</taxon>
        <taxon>Heteroptera</taxon>
        <taxon>Panheteroptera</taxon>
        <taxon>Nepomorpha</taxon>
        <taxon>Nepidae</taxon>
        <taxon>Ranatrinae</taxon>
        <taxon>Ranatra</taxon>
    </lineage>
</organism>
<evidence type="ECO:0000256" key="6">
    <source>
        <dbReference type="ARBA" id="ARBA00022801"/>
    </source>
</evidence>